<feature type="compositionally biased region" description="Low complexity" evidence="1">
    <location>
        <begin position="334"/>
        <end position="355"/>
    </location>
</feature>
<evidence type="ECO:0000313" key="4">
    <source>
        <dbReference type="Proteomes" id="UP001302676"/>
    </source>
</evidence>
<comment type="caution">
    <text evidence="3">The sequence shown here is derived from an EMBL/GenBank/DDBJ whole genome shotgun (WGS) entry which is preliminary data.</text>
</comment>
<dbReference type="EMBL" id="MU853633">
    <property type="protein sequence ID" value="KAK4140362.1"/>
    <property type="molecule type" value="Genomic_DNA"/>
</dbReference>
<feature type="region of interest" description="Disordered" evidence="1">
    <location>
        <begin position="963"/>
        <end position="988"/>
    </location>
</feature>
<name>A0AAN6ZJ46_9PEZI</name>
<feature type="region of interest" description="Disordered" evidence="1">
    <location>
        <begin position="310"/>
        <end position="355"/>
    </location>
</feature>
<reference evidence="3" key="1">
    <citation type="journal article" date="2023" name="Mol. Phylogenet. Evol.">
        <title>Genome-scale phylogeny and comparative genomics of the fungal order Sordariales.</title>
        <authorList>
            <person name="Hensen N."/>
            <person name="Bonometti L."/>
            <person name="Westerberg I."/>
            <person name="Brannstrom I.O."/>
            <person name="Guillou S."/>
            <person name="Cros-Aarteil S."/>
            <person name="Calhoun S."/>
            <person name="Haridas S."/>
            <person name="Kuo A."/>
            <person name="Mondo S."/>
            <person name="Pangilinan J."/>
            <person name="Riley R."/>
            <person name="LaButti K."/>
            <person name="Andreopoulos B."/>
            <person name="Lipzen A."/>
            <person name="Chen C."/>
            <person name="Yan M."/>
            <person name="Daum C."/>
            <person name="Ng V."/>
            <person name="Clum A."/>
            <person name="Steindorff A."/>
            <person name="Ohm R.A."/>
            <person name="Martin F."/>
            <person name="Silar P."/>
            <person name="Natvig D.O."/>
            <person name="Lalanne C."/>
            <person name="Gautier V."/>
            <person name="Ament-Velasquez S.L."/>
            <person name="Kruys A."/>
            <person name="Hutchinson M.I."/>
            <person name="Powell A.J."/>
            <person name="Barry K."/>
            <person name="Miller A.N."/>
            <person name="Grigoriev I.V."/>
            <person name="Debuchy R."/>
            <person name="Gladieux P."/>
            <person name="Hiltunen Thoren M."/>
            <person name="Johannesson H."/>
        </authorList>
    </citation>
    <scope>NUCLEOTIDE SEQUENCE</scope>
    <source>
        <strain evidence="3">CBS 141.50</strain>
    </source>
</reference>
<dbReference type="PROSITE" id="PS00028">
    <property type="entry name" value="ZINC_FINGER_C2H2_1"/>
    <property type="match status" value="1"/>
</dbReference>
<evidence type="ECO:0000313" key="3">
    <source>
        <dbReference type="EMBL" id="KAK4140362.1"/>
    </source>
</evidence>
<feature type="compositionally biased region" description="Pro residues" evidence="1">
    <location>
        <begin position="827"/>
        <end position="842"/>
    </location>
</feature>
<feature type="region of interest" description="Disordered" evidence="1">
    <location>
        <begin position="27"/>
        <end position="49"/>
    </location>
</feature>
<keyword evidence="4" id="KW-1185">Reference proteome</keyword>
<feature type="region of interest" description="Disordered" evidence="1">
    <location>
        <begin position="1"/>
        <end position="20"/>
    </location>
</feature>
<feature type="compositionally biased region" description="Basic residues" evidence="1">
    <location>
        <begin position="977"/>
        <end position="988"/>
    </location>
</feature>
<gene>
    <name evidence="3" type="ORF">C8A04DRAFT_15018</name>
</gene>
<dbReference type="SMART" id="SM00355">
    <property type="entry name" value="ZnF_C2H2"/>
    <property type="match status" value="2"/>
</dbReference>
<accession>A0AAN6ZJ46</accession>
<organism evidence="3 4">
    <name type="scientific">Dichotomopilus funicola</name>
    <dbReference type="NCBI Taxonomy" id="1934379"/>
    <lineage>
        <taxon>Eukaryota</taxon>
        <taxon>Fungi</taxon>
        <taxon>Dikarya</taxon>
        <taxon>Ascomycota</taxon>
        <taxon>Pezizomycotina</taxon>
        <taxon>Sordariomycetes</taxon>
        <taxon>Sordariomycetidae</taxon>
        <taxon>Sordariales</taxon>
        <taxon>Chaetomiaceae</taxon>
        <taxon>Dichotomopilus</taxon>
    </lineage>
</organism>
<dbReference type="Proteomes" id="UP001302676">
    <property type="component" value="Unassembled WGS sequence"/>
</dbReference>
<feature type="compositionally biased region" description="Basic and acidic residues" evidence="1">
    <location>
        <begin position="1"/>
        <end position="15"/>
    </location>
</feature>
<protein>
    <recommendedName>
        <fullName evidence="2">C2H2-type domain-containing protein</fullName>
    </recommendedName>
</protein>
<dbReference type="RefSeq" id="XP_062633733.1">
    <property type="nucleotide sequence ID" value="XM_062778329.1"/>
</dbReference>
<dbReference type="AlphaFoldDB" id="A0AAN6ZJ46"/>
<dbReference type="InterPro" id="IPR013087">
    <property type="entry name" value="Znf_C2H2_type"/>
</dbReference>
<evidence type="ECO:0000256" key="1">
    <source>
        <dbReference type="SAM" id="MobiDB-lite"/>
    </source>
</evidence>
<feature type="domain" description="C2H2-type" evidence="2">
    <location>
        <begin position="99"/>
        <end position="123"/>
    </location>
</feature>
<dbReference type="GeneID" id="87814942"/>
<reference evidence="3" key="2">
    <citation type="submission" date="2023-05" db="EMBL/GenBank/DDBJ databases">
        <authorList>
            <consortium name="Lawrence Berkeley National Laboratory"/>
            <person name="Steindorff A."/>
            <person name="Hensen N."/>
            <person name="Bonometti L."/>
            <person name="Westerberg I."/>
            <person name="Brannstrom I.O."/>
            <person name="Guillou S."/>
            <person name="Cros-Aarteil S."/>
            <person name="Calhoun S."/>
            <person name="Haridas S."/>
            <person name="Kuo A."/>
            <person name="Mondo S."/>
            <person name="Pangilinan J."/>
            <person name="Riley R."/>
            <person name="Labutti K."/>
            <person name="Andreopoulos B."/>
            <person name="Lipzen A."/>
            <person name="Chen C."/>
            <person name="Yanf M."/>
            <person name="Daum C."/>
            <person name="Ng V."/>
            <person name="Clum A."/>
            <person name="Ohm R."/>
            <person name="Martin F."/>
            <person name="Silar P."/>
            <person name="Natvig D."/>
            <person name="Lalanne C."/>
            <person name="Gautier V."/>
            <person name="Ament-Velasquez S.L."/>
            <person name="Kruys A."/>
            <person name="Hutchinson M.I."/>
            <person name="Powell A.J."/>
            <person name="Barry K."/>
            <person name="Miller A.N."/>
            <person name="Grigoriev I.V."/>
            <person name="Debuchy R."/>
            <person name="Gladieux P."/>
            <person name="Thoren M.H."/>
            <person name="Johannesson H."/>
        </authorList>
    </citation>
    <scope>NUCLEOTIDE SEQUENCE</scope>
    <source>
        <strain evidence="3">CBS 141.50</strain>
    </source>
</reference>
<feature type="compositionally biased region" description="Low complexity" evidence="1">
    <location>
        <begin position="853"/>
        <end position="878"/>
    </location>
</feature>
<evidence type="ECO:0000259" key="2">
    <source>
        <dbReference type="PROSITE" id="PS00028"/>
    </source>
</evidence>
<sequence length="988" mass="107269">MDNKKGFASLMEDHSSNPSIVMETSDDVRFGAPGGEAQSTYPAPSHSGLDLDLAPDHGTMSCVTKETPQEDCARHRFIVWAAVKRNSSVRMSDVERLECPLLRCRKRFLDHESMLKHLAECRHLASGEYWCYHHMRVERFDDVKCRRCLGHPSKRRKMLSMAKNFFHSLGHKTKKPSELGFVDETLLQPPPAYESLDIPEPDASASELPSSTEILEIDSLEVPLLQNNPVLPPMSVQTPTPTPTPTPALNDGINPQALLVPPPLPAIPELDSNGGFLPWLPITNFTPGLSAGNELGPLRDMAARPGLQLTTPGLTVRRPAVRPAPKPASTAPRSSMGLSPSSSVRSTASTDTNASTVSYTSSMVSSDTNWSGAWSMGTGLDTNLTSPVDGTMGDELFADVMNTNPAELCPDTVHTFFSELPADLPMLENACDMGSDADALLGFEPVAPTGLTYAPEILAADIASQAAEIAGLEVEKANTCCSETKSLVGTAWDALQEHILSSMVKIQGYENNHVAGQLRSMSIKTVATTGLRTLRNLLNGEAPSTASDALCLIHLVYSFSLILHGQEAPGNSTHLFIQALGYSDRLPPHDKTLYNQLVTTIWQPPEVSLATLNKLISAVSASGLRSASDPSGKGKSRELASPVLPHREDALLAAAQDFLDELEISLLNQGDLPLDVQISELHITHLKEASPAGPVNEALISTAKGALVELSRRFNDAGLKSGLEEVYQKIQTSSICSVRRIEVEILRAGKTRLPSSKFFGVYVPHVRKLCDQLYMIHDVGVSRRDVYHGLGVTLIETLVSELDNSGSKLEAQPPDDIDMFLNEIPEVPSPPAAKSPGKPPPLKTKFSQTQLLTPTASSSGSSPSDTTASPTTASPATTERPQRSPAETPDQQSSNGQKVEANSCCDICGYRPKGDPQWFKGSMAKHRRLQHSTEPPKIFKCPFPGCTSQYKNRQDNLRQHQIEKNHWVEGDEGPPRRPSKRRRVAEDD</sequence>
<proteinExistence type="predicted"/>
<feature type="compositionally biased region" description="Basic and acidic residues" evidence="1">
    <location>
        <begin position="963"/>
        <end position="975"/>
    </location>
</feature>
<feature type="region of interest" description="Disordered" evidence="1">
    <location>
        <begin position="820"/>
        <end position="899"/>
    </location>
</feature>